<evidence type="ECO:0000256" key="15">
    <source>
        <dbReference type="ARBA" id="ARBA00049902"/>
    </source>
</evidence>
<evidence type="ECO:0000256" key="12">
    <source>
        <dbReference type="ARBA" id="ARBA00041185"/>
    </source>
</evidence>
<dbReference type="GO" id="GO:0032153">
    <property type="term" value="C:cell division site"/>
    <property type="evidence" value="ECO:0007669"/>
    <property type="project" value="TreeGrafter"/>
</dbReference>
<keyword evidence="2" id="KW-0328">Glycosyltransferase</keyword>
<feature type="transmembrane region" description="Helical" evidence="16">
    <location>
        <begin position="325"/>
        <end position="347"/>
    </location>
</feature>
<evidence type="ECO:0000256" key="16">
    <source>
        <dbReference type="SAM" id="Phobius"/>
    </source>
</evidence>
<organism evidence="17 18">
    <name type="scientific">bacterium (Candidatus Gribaldobacteria) CG_4_10_14_0_8_um_filter_33_9</name>
    <dbReference type="NCBI Taxonomy" id="2014266"/>
    <lineage>
        <taxon>Bacteria</taxon>
        <taxon>Candidatus Gribaldobacteria</taxon>
    </lineage>
</organism>
<dbReference type="PANTHER" id="PTHR30474">
    <property type="entry name" value="CELL CYCLE PROTEIN"/>
    <property type="match status" value="1"/>
</dbReference>
<dbReference type="AlphaFoldDB" id="A0A2M7RNG3"/>
<dbReference type="EC" id="2.4.99.28" evidence="14"/>
<evidence type="ECO:0000313" key="17">
    <source>
        <dbReference type="EMBL" id="PIZ01020.1"/>
    </source>
</evidence>
<evidence type="ECO:0000256" key="10">
    <source>
        <dbReference type="ARBA" id="ARBA00033270"/>
    </source>
</evidence>
<evidence type="ECO:0000256" key="14">
    <source>
        <dbReference type="ARBA" id="ARBA00044770"/>
    </source>
</evidence>
<feature type="transmembrane region" description="Helical" evidence="16">
    <location>
        <begin position="174"/>
        <end position="191"/>
    </location>
</feature>
<keyword evidence="4 16" id="KW-0812">Transmembrane</keyword>
<dbReference type="GO" id="GO:0015648">
    <property type="term" value="F:lipid-linked peptidoglycan transporter activity"/>
    <property type="evidence" value="ECO:0007669"/>
    <property type="project" value="TreeGrafter"/>
</dbReference>
<dbReference type="GO" id="GO:0005886">
    <property type="term" value="C:plasma membrane"/>
    <property type="evidence" value="ECO:0007669"/>
    <property type="project" value="TreeGrafter"/>
</dbReference>
<keyword evidence="6" id="KW-0573">Peptidoglycan synthesis</keyword>
<evidence type="ECO:0000256" key="1">
    <source>
        <dbReference type="ARBA" id="ARBA00004141"/>
    </source>
</evidence>
<feature type="transmembrane region" description="Helical" evidence="16">
    <location>
        <begin position="150"/>
        <end position="168"/>
    </location>
</feature>
<dbReference type="InterPro" id="IPR001182">
    <property type="entry name" value="FtsW/RodA"/>
</dbReference>
<name>A0A2M7RNG3_9BACT</name>
<evidence type="ECO:0000256" key="13">
    <source>
        <dbReference type="ARBA" id="ARBA00041418"/>
    </source>
</evidence>
<feature type="transmembrane region" description="Helical" evidence="16">
    <location>
        <begin position="15"/>
        <end position="39"/>
    </location>
</feature>
<evidence type="ECO:0000256" key="9">
    <source>
        <dbReference type="ARBA" id="ARBA00032370"/>
    </source>
</evidence>
<dbReference type="GO" id="GO:0009252">
    <property type="term" value="P:peptidoglycan biosynthetic process"/>
    <property type="evidence" value="ECO:0007669"/>
    <property type="project" value="UniProtKB-KW"/>
</dbReference>
<keyword evidence="5" id="KW-0133">Cell shape</keyword>
<dbReference type="GO" id="GO:0008360">
    <property type="term" value="P:regulation of cell shape"/>
    <property type="evidence" value="ECO:0007669"/>
    <property type="project" value="UniProtKB-KW"/>
</dbReference>
<comment type="subcellular location">
    <subcellularLocation>
        <location evidence="1">Membrane</location>
        <topology evidence="1">Multi-pass membrane protein</topology>
    </subcellularLocation>
</comment>
<dbReference type="EMBL" id="PFMI01000025">
    <property type="protein sequence ID" value="PIZ01020.1"/>
    <property type="molecule type" value="Genomic_DNA"/>
</dbReference>
<comment type="similarity">
    <text evidence="11">Belongs to the SEDS family. FtsW subfamily.</text>
</comment>
<dbReference type="GO" id="GO:0008955">
    <property type="term" value="F:peptidoglycan glycosyltransferase activity"/>
    <property type="evidence" value="ECO:0007669"/>
    <property type="project" value="UniProtKB-EC"/>
</dbReference>
<proteinExistence type="inferred from homology"/>
<keyword evidence="7 16" id="KW-1133">Transmembrane helix</keyword>
<feature type="transmembrane region" description="Helical" evidence="16">
    <location>
        <begin position="198"/>
        <end position="216"/>
    </location>
</feature>
<evidence type="ECO:0000256" key="5">
    <source>
        <dbReference type="ARBA" id="ARBA00022960"/>
    </source>
</evidence>
<keyword evidence="8 16" id="KW-0472">Membrane</keyword>
<feature type="transmembrane region" description="Helical" evidence="16">
    <location>
        <begin position="51"/>
        <end position="70"/>
    </location>
</feature>
<evidence type="ECO:0000256" key="3">
    <source>
        <dbReference type="ARBA" id="ARBA00022679"/>
    </source>
</evidence>
<evidence type="ECO:0000256" key="11">
    <source>
        <dbReference type="ARBA" id="ARBA00038053"/>
    </source>
</evidence>
<keyword evidence="3" id="KW-0808">Transferase</keyword>
<feature type="transmembrane region" description="Helical" evidence="16">
    <location>
        <begin position="120"/>
        <end position="138"/>
    </location>
</feature>
<reference evidence="18" key="1">
    <citation type="submission" date="2017-09" db="EMBL/GenBank/DDBJ databases">
        <title>Depth-based differentiation of microbial function through sediment-hosted aquifers and enrichment of novel symbionts in the deep terrestrial subsurface.</title>
        <authorList>
            <person name="Probst A.J."/>
            <person name="Ladd B."/>
            <person name="Jarett J.K."/>
            <person name="Geller-Mcgrath D.E."/>
            <person name="Sieber C.M.K."/>
            <person name="Emerson J.B."/>
            <person name="Anantharaman K."/>
            <person name="Thomas B.C."/>
            <person name="Malmstrom R."/>
            <person name="Stieglmeier M."/>
            <person name="Klingl A."/>
            <person name="Woyke T."/>
            <person name="Ryan C.M."/>
            <person name="Banfield J.F."/>
        </authorList>
    </citation>
    <scope>NUCLEOTIDE SEQUENCE [LARGE SCALE GENOMIC DNA]</scope>
</reference>
<dbReference type="PANTHER" id="PTHR30474:SF2">
    <property type="entry name" value="PEPTIDOGLYCAN GLYCOSYLTRANSFERASE FTSW-RELATED"/>
    <property type="match status" value="1"/>
</dbReference>
<evidence type="ECO:0000256" key="2">
    <source>
        <dbReference type="ARBA" id="ARBA00022676"/>
    </source>
</evidence>
<dbReference type="GO" id="GO:0051301">
    <property type="term" value="P:cell division"/>
    <property type="evidence" value="ECO:0007669"/>
    <property type="project" value="InterPro"/>
</dbReference>
<evidence type="ECO:0000313" key="18">
    <source>
        <dbReference type="Proteomes" id="UP000229371"/>
    </source>
</evidence>
<evidence type="ECO:0000256" key="7">
    <source>
        <dbReference type="ARBA" id="ARBA00022989"/>
    </source>
</evidence>
<gene>
    <name evidence="17" type="ORF">COY61_00880</name>
</gene>
<feature type="transmembrane region" description="Helical" evidence="16">
    <location>
        <begin position="279"/>
        <end position="304"/>
    </location>
</feature>
<dbReference type="Pfam" id="PF01098">
    <property type="entry name" value="FTSW_RODA_SPOVE"/>
    <property type="match status" value="1"/>
</dbReference>
<comment type="catalytic activity">
    <reaction evidence="15">
        <text>[GlcNAc-(1-&gt;4)-Mur2Ac(oyl-L-Ala-gamma-D-Glu-L-Lys-D-Ala-D-Ala)](n)-di-trans,octa-cis-undecaprenyl diphosphate + beta-D-GlcNAc-(1-&gt;4)-Mur2Ac(oyl-L-Ala-gamma-D-Glu-L-Lys-D-Ala-D-Ala)-di-trans,octa-cis-undecaprenyl diphosphate = [GlcNAc-(1-&gt;4)-Mur2Ac(oyl-L-Ala-gamma-D-Glu-L-Lys-D-Ala-D-Ala)](n+1)-di-trans,octa-cis-undecaprenyl diphosphate + di-trans,octa-cis-undecaprenyl diphosphate + H(+)</text>
        <dbReference type="Rhea" id="RHEA:23708"/>
        <dbReference type="Rhea" id="RHEA-COMP:9602"/>
        <dbReference type="Rhea" id="RHEA-COMP:9603"/>
        <dbReference type="ChEBI" id="CHEBI:15378"/>
        <dbReference type="ChEBI" id="CHEBI:58405"/>
        <dbReference type="ChEBI" id="CHEBI:60033"/>
        <dbReference type="ChEBI" id="CHEBI:78435"/>
        <dbReference type="EC" id="2.4.99.28"/>
    </reaction>
</comment>
<feature type="transmembrane region" description="Helical" evidence="16">
    <location>
        <begin position="82"/>
        <end position="100"/>
    </location>
</feature>
<evidence type="ECO:0000256" key="6">
    <source>
        <dbReference type="ARBA" id="ARBA00022984"/>
    </source>
</evidence>
<protein>
    <recommendedName>
        <fullName evidence="12">Probable peptidoglycan glycosyltransferase FtsW</fullName>
        <ecNumber evidence="14">2.4.99.28</ecNumber>
    </recommendedName>
    <alternativeName>
        <fullName evidence="13">Cell division protein FtsW</fullName>
    </alternativeName>
    <alternativeName>
        <fullName evidence="10">Cell wall polymerase</fullName>
    </alternativeName>
    <alternativeName>
        <fullName evidence="9">Peptidoglycan polymerase</fullName>
    </alternativeName>
</protein>
<dbReference type="Proteomes" id="UP000229371">
    <property type="component" value="Unassembled WGS sequence"/>
</dbReference>
<sequence>MALNNDNYKEGQVDYFLLGILTLLIGWGIFMVFSVSFPFSLERYGNGWHYGLHQLLCGFIPGLFAAFILYKLDLNFLKKISFFLLVLNFICLFLVGFSAISPEIQGAQRWLYLGPISFQPSELLKITFLFYMATWLSGKLETKKSSKKNNLQIFGAFLIMIGLLAGILLSQPDFSTFVIIFSTAFVIYFASRTPWWHSVFLIIAGTGLAAILIKVSPYRLNRILPLFDPQIDPLGIGYQLKQSFITIGSGKLWGIGEWLGLGLSRQKFGFLPHSMTDSIFAIIGEETGFLGCAFLILLFVLFAWRGIKIALNSETEFVKLLGIGITFWLCFQAFANIAGIIGILPLAGIPLPFFSYGASHLIAEMMGIGILLNISKSVK</sequence>
<comment type="caution">
    <text evidence="17">The sequence shown here is derived from an EMBL/GenBank/DDBJ whole genome shotgun (WGS) entry which is preliminary data.</text>
</comment>
<feature type="transmembrane region" description="Helical" evidence="16">
    <location>
        <begin position="353"/>
        <end position="374"/>
    </location>
</feature>
<evidence type="ECO:0000256" key="8">
    <source>
        <dbReference type="ARBA" id="ARBA00023136"/>
    </source>
</evidence>
<accession>A0A2M7RNG3</accession>
<evidence type="ECO:0000256" key="4">
    <source>
        <dbReference type="ARBA" id="ARBA00022692"/>
    </source>
</evidence>